<reference evidence="8" key="1">
    <citation type="submission" date="2021-02" db="EMBL/GenBank/DDBJ databases">
        <authorList>
            <person name="Nowell W R."/>
        </authorList>
    </citation>
    <scope>NUCLEOTIDE SEQUENCE</scope>
</reference>
<dbReference type="PROSITE" id="PS50089">
    <property type="entry name" value="ZF_RING_2"/>
    <property type="match status" value="1"/>
</dbReference>
<evidence type="ECO:0000313" key="7">
    <source>
        <dbReference type="EMBL" id="CAF1093361.1"/>
    </source>
</evidence>
<dbReference type="PANTHER" id="PTHR10131:SF94">
    <property type="entry name" value="TNF RECEPTOR-ASSOCIATED FACTOR 4"/>
    <property type="match status" value="1"/>
</dbReference>
<feature type="coiled-coil region" evidence="5">
    <location>
        <begin position="153"/>
        <end position="201"/>
    </location>
</feature>
<dbReference type="PANTHER" id="PTHR10131">
    <property type="entry name" value="TNF RECEPTOR ASSOCIATED FACTOR"/>
    <property type="match status" value="1"/>
</dbReference>
<keyword evidence="3" id="KW-0862">Zinc</keyword>
<dbReference type="Proteomes" id="UP000682733">
    <property type="component" value="Unassembled WGS sequence"/>
</dbReference>
<dbReference type="InterPro" id="IPR001841">
    <property type="entry name" value="Znf_RING"/>
</dbReference>
<dbReference type="EMBL" id="CAJOBA010009596">
    <property type="protein sequence ID" value="CAF3854937.1"/>
    <property type="molecule type" value="Genomic_DNA"/>
</dbReference>
<evidence type="ECO:0000313" key="10">
    <source>
        <dbReference type="EMBL" id="CAF4128670.1"/>
    </source>
</evidence>
<comment type="caution">
    <text evidence="8">The sequence shown here is derived from an EMBL/GenBank/DDBJ whole genome shotgun (WGS) entry which is preliminary data.</text>
</comment>
<dbReference type="EMBL" id="CAJOBC010038072">
    <property type="protein sequence ID" value="CAF4128670.1"/>
    <property type="molecule type" value="Genomic_DNA"/>
</dbReference>
<dbReference type="EMBL" id="CAJNOK010009577">
    <property type="protein sequence ID" value="CAF1093361.1"/>
    <property type="molecule type" value="Genomic_DNA"/>
</dbReference>
<evidence type="ECO:0000256" key="5">
    <source>
        <dbReference type="SAM" id="Coils"/>
    </source>
</evidence>
<dbReference type="Pfam" id="PF00097">
    <property type="entry name" value="zf-C3HC4"/>
    <property type="match status" value="1"/>
</dbReference>
<evidence type="ECO:0000313" key="9">
    <source>
        <dbReference type="EMBL" id="CAF3854937.1"/>
    </source>
</evidence>
<dbReference type="InterPro" id="IPR018957">
    <property type="entry name" value="Znf_C3HC4_RING-type"/>
</dbReference>
<evidence type="ECO:0000256" key="3">
    <source>
        <dbReference type="ARBA" id="ARBA00022833"/>
    </source>
</evidence>
<sequence length="250" mass="28943">MTSNYYISTDRVASSGGSSMDLLTCSICHNLLWKPVACKTCENSFCLSCMDQWLETSNGKTCPNQCQYEQRKCPPLMLQLLSKLKIKCQCQKNGCQHILGYEQLELHESTCDYQLKRCSGCQQNFLKRDHFQHEQQCGQIKVTCERCQTVYEREQTHDQIQCLNKRQDNMQKEINLLKLQNMANERTIQQLQTELSQVKSKQTTMNAPFQLSPQPAFFPRPHPPASFQRPLSSVFIPSPINHLQNRFSSH</sequence>
<protein>
    <recommendedName>
        <fullName evidence="6">RING-type domain-containing protein</fullName>
    </recommendedName>
</protein>
<name>A0A815DX64_9BILA</name>
<evidence type="ECO:0000313" key="11">
    <source>
        <dbReference type="Proteomes" id="UP000663829"/>
    </source>
</evidence>
<evidence type="ECO:0000313" key="8">
    <source>
        <dbReference type="EMBL" id="CAF1302349.1"/>
    </source>
</evidence>
<evidence type="ECO:0000256" key="2">
    <source>
        <dbReference type="ARBA" id="ARBA00022771"/>
    </source>
</evidence>
<keyword evidence="11" id="KW-1185">Reference proteome</keyword>
<keyword evidence="5" id="KW-0175">Coiled coil</keyword>
<keyword evidence="1" id="KW-0479">Metal-binding</keyword>
<dbReference type="Proteomes" id="UP000681722">
    <property type="component" value="Unassembled WGS sequence"/>
</dbReference>
<feature type="domain" description="RING-type" evidence="6">
    <location>
        <begin position="25"/>
        <end position="63"/>
    </location>
</feature>
<dbReference type="OrthoDB" id="4788989at2759"/>
<keyword evidence="2 4" id="KW-0863">Zinc-finger</keyword>
<evidence type="ECO:0000256" key="1">
    <source>
        <dbReference type="ARBA" id="ARBA00022723"/>
    </source>
</evidence>
<dbReference type="Proteomes" id="UP000677228">
    <property type="component" value="Unassembled WGS sequence"/>
</dbReference>
<dbReference type="SUPFAM" id="SSF49599">
    <property type="entry name" value="TRAF domain-like"/>
    <property type="match status" value="1"/>
</dbReference>
<dbReference type="GO" id="GO:0008270">
    <property type="term" value="F:zinc ion binding"/>
    <property type="evidence" value="ECO:0007669"/>
    <property type="project" value="UniProtKB-KW"/>
</dbReference>
<dbReference type="Gene3D" id="3.30.40.10">
    <property type="entry name" value="Zinc/RING finger domain, C3HC4 (zinc finger)"/>
    <property type="match status" value="2"/>
</dbReference>
<dbReference type="EMBL" id="CAJNOQ010012540">
    <property type="protein sequence ID" value="CAF1302349.1"/>
    <property type="molecule type" value="Genomic_DNA"/>
</dbReference>
<evidence type="ECO:0000256" key="4">
    <source>
        <dbReference type="PROSITE-ProRule" id="PRU00175"/>
    </source>
</evidence>
<dbReference type="InterPro" id="IPR013083">
    <property type="entry name" value="Znf_RING/FYVE/PHD"/>
</dbReference>
<evidence type="ECO:0000259" key="6">
    <source>
        <dbReference type="PROSITE" id="PS50089"/>
    </source>
</evidence>
<accession>A0A815DX64</accession>
<gene>
    <name evidence="8" type="ORF">GPM918_LOCUS28585</name>
    <name evidence="7" type="ORF">OVA965_LOCUS18927</name>
    <name evidence="10" type="ORF">SRO942_LOCUS29095</name>
    <name evidence="9" type="ORF">TMI583_LOCUS18942</name>
</gene>
<dbReference type="AlphaFoldDB" id="A0A815DX64"/>
<dbReference type="SUPFAM" id="SSF57850">
    <property type="entry name" value="RING/U-box"/>
    <property type="match status" value="1"/>
</dbReference>
<dbReference type="Proteomes" id="UP000663829">
    <property type="component" value="Unassembled WGS sequence"/>
</dbReference>
<organism evidence="8 11">
    <name type="scientific">Didymodactylos carnosus</name>
    <dbReference type="NCBI Taxonomy" id="1234261"/>
    <lineage>
        <taxon>Eukaryota</taxon>
        <taxon>Metazoa</taxon>
        <taxon>Spiralia</taxon>
        <taxon>Gnathifera</taxon>
        <taxon>Rotifera</taxon>
        <taxon>Eurotatoria</taxon>
        <taxon>Bdelloidea</taxon>
        <taxon>Philodinida</taxon>
        <taxon>Philodinidae</taxon>
        <taxon>Didymodactylos</taxon>
    </lineage>
</organism>
<proteinExistence type="predicted"/>